<comment type="caution">
    <text evidence="1">The sequence shown here is derived from an EMBL/GenBank/DDBJ whole genome shotgun (WGS) entry which is preliminary data.</text>
</comment>
<proteinExistence type="predicted"/>
<dbReference type="Proteomes" id="UP001165190">
    <property type="component" value="Unassembled WGS sequence"/>
</dbReference>
<reference evidence="1" key="1">
    <citation type="submission" date="2023-05" db="EMBL/GenBank/DDBJ databases">
        <title>Genome and transcriptome analyses reveal genes involved in the formation of fine ridges on petal epidermal cells in Hibiscus trionum.</title>
        <authorList>
            <person name="Koshimizu S."/>
            <person name="Masuda S."/>
            <person name="Ishii T."/>
            <person name="Shirasu K."/>
            <person name="Hoshino A."/>
            <person name="Arita M."/>
        </authorList>
    </citation>
    <scope>NUCLEOTIDE SEQUENCE</scope>
    <source>
        <strain evidence="1">Hamamatsu line</strain>
    </source>
</reference>
<sequence length="409" mass="44972">MDSIALAVEKLKGFAQDLVKVRPSSSGRNPIEILKRLQRESFSSLMKLRDRQDKVERLLSFYKTSKDDPFPESRTLLRGEVDLLGAVLFMSKVDEEHWDGVGRAGIGTGVDSRFRFETTVGDKDSVGIEFAADRKRVASNDGDVHGTPLSLSKLFYKANATNWFSAIAIPFGAQVKDLDVASDFYLQDEKGLSDLSLGPPLLHQQTGSAIGVTMRMPNIIASLAQSVSGIRNDHCLSTFGQVVCQLPLGLKLSLLGLHRGPKLAGSNIRLGAFAIPVGFSRPLEDAYTTDDESSSPSLTTNTLELGSIALKLESELDENKRLSGWIEMKQANPEHLEWAVNFSNTSEDVYGWGMSLGGVESPGNCCHFQIESYVKFNPFKRFSLKPGVAYIVDENCQTMAIVLRSNWSL</sequence>
<dbReference type="AlphaFoldDB" id="A0A9W7ICK1"/>
<protein>
    <submittedName>
        <fullName evidence="1">Uncharacterized protein</fullName>
    </submittedName>
</protein>
<accession>A0A9W7ICK1</accession>
<organism evidence="1 2">
    <name type="scientific">Hibiscus trionum</name>
    <name type="common">Flower of an hour</name>
    <dbReference type="NCBI Taxonomy" id="183268"/>
    <lineage>
        <taxon>Eukaryota</taxon>
        <taxon>Viridiplantae</taxon>
        <taxon>Streptophyta</taxon>
        <taxon>Embryophyta</taxon>
        <taxon>Tracheophyta</taxon>
        <taxon>Spermatophyta</taxon>
        <taxon>Magnoliopsida</taxon>
        <taxon>eudicotyledons</taxon>
        <taxon>Gunneridae</taxon>
        <taxon>Pentapetalae</taxon>
        <taxon>rosids</taxon>
        <taxon>malvids</taxon>
        <taxon>Malvales</taxon>
        <taxon>Malvaceae</taxon>
        <taxon>Malvoideae</taxon>
        <taxon>Hibiscus</taxon>
    </lineage>
</organism>
<dbReference type="EMBL" id="BSYR01000024">
    <property type="protein sequence ID" value="GMI92737.1"/>
    <property type="molecule type" value="Genomic_DNA"/>
</dbReference>
<evidence type="ECO:0000313" key="1">
    <source>
        <dbReference type="EMBL" id="GMI92737.1"/>
    </source>
</evidence>
<dbReference type="PANTHER" id="PTHR35097:SF1">
    <property type="entry name" value="GDSL ESTERASE_LIPASE"/>
    <property type="match status" value="1"/>
</dbReference>
<dbReference type="PANTHER" id="PTHR35097">
    <property type="entry name" value="GDSL ESTERASE/LIPASE"/>
    <property type="match status" value="1"/>
</dbReference>
<name>A0A9W7ICK1_HIBTR</name>
<gene>
    <name evidence="1" type="ORF">HRI_002943000</name>
</gene>
<dbReference type="OrthoDB" id="2017825at2759"/>
<keyword evidence="2" id="KW-1185">Reference proteome</keyword>
<evidence type="ECO:0000313" key="2">
    <source>
        <dbReference type="Proteomes" id="UP001165190"/>
    </source>
</evidence>